<dbReference type="SUPFAM" id="SSF63887">
    <property type="entry name" value="P-domain of calnexin/calreticulin"/>
    <property type="match status" value="1"/>
</dbReference>
<keyword evidence="22" id="KW-1185">Reference proteome</keyword>
<dbReference type="Proteomes" id="UP000261620">
    <property type="component" value="Unplaced"/>
</dbReference>
<dbReference type="PIRSF" id="PIRSF002356">
    <property type="entry name" value="Calreticulin"/>
    <property type="match status" value="1"/>
</dbReference>
<feature type="binding site" evidence="17">
    <location>
        <position position="129"/>
    </location>
    <ligand>
        <name>an alpha-D-glucoside</name>
        <dbReference type="ChEBI" id="CHEBI:22390"/>
    </ligand>
</feature>
<keyword evidence="12" id="KW-0106">Calcium</keyword>
<dbReference type="GO" id="GO:0005789">
    <property type="term" value="C:endoplasmic reticulum membrane"/>
    <property type="evidence" value="ECO:0007669"/>
    <property type="project" value="TreeGrafter"/>
</dbReference>
<proteinExistence type="inferred from homology"/>
<comment type="subcellular location">
    <subcellularLocation>
        <location evidence="1">Cell surface</location>
    </subcellularLocation>
    <subcellularLocation>
        <location evidence="15">Cytoplasmic vesicle</location>
        <location evidence="15">Secretory vesicle</location>
        <location evidence="15">Cortical granule</location>
    </subcellularLocation>
    <subcellularLocation>
        <location evidence="2 16">Endoplasmic reticulum lumen</location>
    </subcellularLocation>
    <subcellularLocation>
        <location evidence="3">Sarcoplasmic reticulum lumen</location>
    </subcellularLocation>
</comment>
<evidence type="ECO:0000256" key="3">
    <source>
        <dbReference type="ARBA" id="ARBA00004564"/>
    </source>
</evidence>
<evidence type="ECO:0000256" key="7">
    <source>
        <dbReference type="ARBA" id="ARBA00022729"/>
    </source>
</evidence>
<dbReference type="Gene3D" id="2.60.120.200">
    <property type="match status" value="1"/>
</dbReference>
<dbReference type="PANTHER" id="PTHR11073">
    <property type="entry name" value="CALRETICULIN AND CALNEXIN"/>
    <property type="match status" value="1"/>
</dbReference>
<keyword evidence="9" id="KW-0677">Repeat</keyword>
<dbReference type="Gene3D" id="2.10.250.10">
    <property type="entry name" value="Calreticulin/calnexin, P domain"/>
    <property type="match status" value="1"/>
</dbReference>
<evidence type="ECO:0000256" key="15">
    <source>
        <dbReference type="ARBA" id="ARBA00037865"/>
    </source>
</evidence>
<dbReference type="InterPro" id="IPR013320">
    <property type="entry name" value="ConA-like_dom_sf"/>
</dbReference>
<organism evidence="21 22">
    <name type="scientific">Mola mola</name>
    <name type="common">Ocean sunfish</name>
    <name type="synonym">Tetraodon mola</name>
    <dbReference type="NCBI Taxonomy" id="94237"/>
    <lineage>
        <taxon>Eukaryota</taxon>
        <taxon>Metazoa</taxon>
        <taxon>Chordata</taxon>
        <taxon>Craniata</taxon>
        <taxon>Vertebrata</taxon>
        <taxon>Euteleostomi</taxon>
        <taxon>Actinopterygii</taxon>
        <taxon>Neopterygii</taxon>
        <taxon>Teleostei</taxon>
        <taxon>Neoteleostei</taxon>
        <taxon>Acanthomorphata</taxon>
        <taxon>Eupercaria</taxon>
        <taxon>Tetraodontiformes</taxon>
        <taxon>Molidae</taxon>
        <taxon>Mola</taxon>
    </lineage>
</organism>
<feature type="compositionally biased region" description="Basic and acidic residues" evidence="20">
    <location>
        <begin position="208"/>
        <end position="252"/>
    </location>
</feature>
<keyword evidence="7 19" id="KW-0732">Signal</keyword>
<dbReference type="GO" id="GO:0030246">
    <property type="term" value="F:carbohydrate binding"/>
    <property type="evidence" value="ECO:0007669"/>
    <property type="project" value="UniProtKB-KW"/>
</dbReference>
<protein>
    <recommendedName>
        <fullName evidence="5 16">Calreticulin</fullName>
    </recommendedName>
</protein>
<feature type="chain" id="PRO_5018379916" description="Calreticulin" evidence="19">
    <location>
        <begin position="21"/>
        <end position="422"/>
    </location>
</feature>
<evidence type="ECO:0000256" key="2">
    <source>
        <dbReference type="ARBA" id="ARBA00004319"/>
    </source>
</evidence>
<dbReference type="GO" id="GO:0060473">
    <property type="term" value="C:cortical granule"/>
    <property type="evidence" value="ECO:0007669"/>
    <property type="project" value="UniProtKB-SubCell"/>
</dbReference>
<keyword evidence="8" id="KW-0430">Lectin</keyword>
<feature type="binding site" evidence="17">
    <location>
        <position position="110"/>
    </location>
    <ligand>
        <name>an alpha-D-glucoside</name>
        <dbReference type="ChEBI" id="CHEBI:22390"/>
    </ligand>
</feature>
<accession>A0A3Q3WPC3</accession>
<evidence type="ECO:0000256" key="4">
    <source>
        <dbReference type="ARBA" id="ARBA00010983"/>
    </source>
</evidence>
<sequence>MRLPLVVLAVLAGMVCGVDATVYFKEQFADGDGWKSRWIESKHKSDYGQWKLTAGKFYGDAEADKGIQTSQDAHFYAASARFEPFSNEEKPLVIQFTVKHEQKIDCGGGYVKIFPSDLDQSNMHGESQYYIMFGPDICGYSTKKVHVIFNYKGQNNLIKKDIKCKDDEFTHLYTLILNPDQTYEVRIDNEKVESGSLEDDWDMLPPKKIKDPTAKKPSDWDDRAMIDDPSDTKAEDWDKPETIPDPDAKKPDDWDEDMDGEWEPPMITNPEYKGEWKPKQIDNPDYKGAWVHPEIDNPDYIHDATMYKFDQIGVLGLDLWQVKSGTIFDNFLICDDVKEAEEFGKETWGVTKRPEKKMKEEQDDMERKLREAEEKTKKKDSEGDDDEEEEEVEEAEEVDELDELDEDNGTEEDSDIKQKDEL</sequence>
<dbReference type="FunFam" id="2.10.250.10:FF:000002">
    <property type="entry name" value="Calreticulin"/>
    <property type="match status" value="1"/>
</dbReference>
<dbReference type="GO" id="GO:0006457">
    <property type="term" value="P:protein folding"/>
    <property type="evidence" value="ECO:0007669"/>
    <property type="project" value="InterPro"/>
</dbReference>
<dbReference type="GO" id="GO:0036503">
    <property type="term" value="P:ERAD pathway"/>
    <property type="evidence" value="ECO:0007669"/>
    <property type="project" value="TreeGrafter"/>
</dbReference>
<evidence type="ECO:0000256" key="18">
    <source>
        <dbReference type="PIRSR" id="PIRSR002356-3"/>
    </source>
</evidence>
<dbReference type="PROSITE" id="PS00803">
    <property type="entry name" value="CALRETICULIN_1"/>
    <property type="match status" value="1"/>
</dbReference>
<keyword evidence="10 16" id="KW-0256">Endoplasmic reticulum</keyword>
<evidence type="ECO:0000256" key="5">
    <source>
        <dbReference type="ARBA" id="ARBA00015837"/>
    </source>
</evidence>
<dbReference type="GO" id="GO:0009986">
    <property type="term" value="C:cell surface"/>
    <property type="evidence" value="ECO:0007669"/>
    <property type="project" value="UniProtKB-SubCell"/>
</dbReference>
<reference evidence="21" key="2">
    <citation type="submission" date="2025-09" db="UniProtKB">
        <authorList>
            <consortium name="Ensembl"/>
        </authorList>
    </citation>
    <scope>IDENTIFICATION</scope>
</reference>
<evidence type="ECO:0000256" key="12">
    <source>
        <dbReference type="ARBA" id="ARBA00022837"/>
    </source>
</evidence>
<evidence type="ECO:0000313" key="22">
    <source>
        <dbReference type="Proteomes" id="UP000261620"/>
    </source>
</evidence>
<feature type="binding site" evidence="17">
    <location>
        <position position="318"/>
    </location>
    <ligand>
        <name>an alpha-D-glucoside</name>
        <dbReference type="ChEBI" id="CHEBI:22390"/>
    </ligand>
</feature>
<dbReference type="AlphaFoldDB" id="A0A3Q3WPC3"/>
<evidence type="ECO:0000256" key="20">
    <source>
        <dbReference type="SAM" id="MobiDB-lite"/>
    </source>
</evidence>
<comment type="similarity">
    <text evidence="4 16 19">Belongs to the calreticulin family.</text>
</comment>
<dbReference type="GO" id="GO:0005509">
    <property type="term" value="F:calcium ion binding"/>
    <property type="evidence" value="ECO:0007669"/>
    <property type="project" value="InterPro"/>
</dbReference>
<name>A0A3Q3WPC3_MOLML</name>
<reference evidence="21" key="1">
    <citation type="submission" date="2025-08" db="UniProtKB">
        <authorList>
            <consortium name="Ensembl"/>
        </authorList>
    </citation>
    <scope>IDENTIFICATION</scope>
</reference>
<feature type="region of interest" description="Disordered" evidence="20">
    <location>
        <begin position="194"/>
        <end position="259"/>
    </location>
</feature>
<evidence type="ECO:0000256" key="6">
    <source>
        <dbReference type="ARBA" id="ARBA00022723"/>
    </source>
</evidence>
<keyword evidence="6" id="KW-0479">Metal-binding</keyword>
<dbReference type="Pfam" id="PF00262">
    <property type="entry name" value="Calreticulin"/>
    <property type="match status" value="2"/>
</dbReference>
<evidence type="ECO:0000256" key="17">
    <source>
        <dbReference type="PIRSR" id="PIRSR002356-1"/>
    </source>
</evidence>
<evidence type="ECO:0000256" key="1">
    <source>
        <dbReference type="ARBA" id="ARBA00004241"/>
    </source>
</evidence>
<feature type="region of interest" description="Disordered" evidence="20">
    <location>
        <begin position="343"/>
        <end position="422"/>
    </location>
</feature>
<dbReference type="PROSITE" id="PS00805">
    <property type="entry name" value="CALRETICULIN_REPEAT"/>
    <property type="match status" value="1"/>
</dbReference>
<evidence type="ECO:0000313" key="21">
    <source>
        <dbReference type="Ensembl" id="ENSMMOP00000010834.1"/>
    </source>
</evidence>
<dbReference type="OMA" id="DNRAGEW"/>
<feature type="compositionally biased region" description="Basic and acidic residues" evidence="20">
    <location>
        <begin position="357"/>
        <end position="381"/>
    </location>
</feature>
<dbReference type="InterPro" id="IPR009169">
    <property type="entry name" value="Calreticulin"/>
</dbReference>
<dbReference type="GO" id="GO:0033018">
    <property type="term" value="C:sarcoplasmic reticulum lumen"/>
    <property type="evidence" value="ECO:0007669"/>
    <property type="project" value="UniProtKB-SubCell"/>
</dbReference>
<dbReference type="FunFam" id="2.60.120.200:FF:000122">
    <property type="entry name" value="Calreticulin 3"/>
    <property type="match status" value="1"/>
</dbReference>
<keyword evidence="11" id="KW-0862">Zinc</keyword>
<evidence type="ECO:0000256" key="11">
    <source>
        <dbReference type="ARBA" id="ARBA00022833"/>
    </source>
</evidence>
<dbReference type="InterPro" id="IPR018124">
    <property type="entry name" value="Calret/calnex_CS"/>
</dbReference>
<dbReference type="STRING" id="94237.ENSMMOP00000010834"/>
<evidence type="ECO:0000256" key="10">
    <source>
        <dbReference type="ARBA" id="ARBA00022824"/>
    </source>
</evidence>
<evidence type="ECO:0000256" key="16">
    <source>
        <dbReference type="PIRNR" id="PIRNR002356"/>
    </source>
</evidence>
<keyword evidence="13 18" id="KW-1015">Disulfide bond</keyword>
<dbReference type="PRINTS" id="PR00626">
    <property type="entry name" value="CALRETICULIN"/>
</dbReference>
<keyword evidence="14 16" id="KW-0143">Chaperone</keyword>
<feature type="signal peptide" evidence="19">
    <location>
        <begin position="1"/>
        <end position="20"/>
    </location>
</feature>
<evidence type="ECO:0000256" key="8">
    <source>
        <dbReference type="ARBA" id="ARBA00022734"/>
    </source>
</evidence>
<feature type="binding site" evidence="17">
    <location>
        <position position="112"/>
    </location>
    <ligand>
        <name>an alpha-D-glucoside</name>
        <dbReference type="ChEBI" id="CHEBI:22390"/>
    </ligand>
</feature>
<evidence type="ECO:0000256" key="13">
    <source>
        <dbReference type="ARBA" id="ARBA00023157"/>
    </source>
</evidence>
<dbReference type="SUPFAM" id="SSF49899">
    <property type="entry name" value="Concanavalin A-like lectins/glucanases"/>
    <property type="match status" value="1"/>
</dbReference>
<evidence type="ECO:0000256" key="19">
    <source>
        <dbReference type="RuleBase" id="RU362126"/>
    </source>
</evidence>
<dbReference type="Ensembl" id="ENSMMOT00000011018.1">
    <property type="protein sequence ID" value="ENSMMOP00000010834.1"/>
    <property type="gene ID" value="ENSMMOG00000008354.1"/>
</dbReference>
<dbReference type="GO" id="GO:0051082">
    <property type="term" value="F:unfolded protein binding"/>
    <property type="evidence" value="ECO:0007669"/>
    <property type="project" value="InterPro"/>
</dbReference>
<evidence type="ECO:0000256" key="9">
    <source>
        <dbReference type="ARBA" id="ARBA00022737"/>
    </source>
</evidence>
<dbReference type="PANTHER" id="PTHR11073:SF3">
    <property type="entry name" value="CALRETICULIN-3"/>
    <property type="match status" value="1"/>
</dbReference>
<dbReference type="InterPro" id="IPR001580">
    <property type="entry name" value="Calret/calnex"/>
</dbReference>
<dbReference type="PROSITE" id="PS00804">
    <property type="entry name" value="CALRETICULIN_2"/>
    <property type="match status" value="1"/>
</dbReference>
<evidence type="ECO:0000256" key="14">
    <source>
        <dbReference type="ARBA" id="ARBA00023186"/>
    </source>
</evidence>
<dbReference type="InterPro" id="IPR009033">
    <property type="entry name" value="Calreticulin/calnexin_P_dom_sf"/>
</dbReference>
<feature type="binding site" evidence="17">
    <location>
        <position position="136"/>
    </location>
    <ligand>
        <name>an alpha-D-glucoside</name>
        <dbReference type="ChEBI" id="CHEBI:22390"/>
    </ligand>
</feature>
<feature type="compositionally biased region" description="Acidic residues" evidence="20">
    <location>
        <begin position="382"/>
        <end position="414"/>
    </location>
</feature>
<feature type="disulfide bond" evidence="18">
    <location>
        <begin position="106"/>
        <end position="138"/>
    </location>
</feature>